<keyword evidence="7" id="KW-0315">Glutamine amidotransferase</keyword>
<gene>
    <name evidence="11" type="ORF">SAMN05428983_4942</name>
</gene>
<organism evidence="11 12">
    <name type="scientific">Agrobacterium fabrum</name>
    <dbReference type="NCBI Taxonomy" id="1176649"/>
    <lineage>
        <taxon>Bacteria</taxon>
        <taxon>Pseudomonadati</taxon>
        <taxon>Pseudomonadota</taxon>
        <taxon>Alphaproteobacteria</taxon>
        <taxon>Hyphomicrobiales</taxon>
        <taxon>Rhizobiaceae</taxon>
        <taxon>Rhizobium/Agrobacterium group</taxon>
        <taxon>Agrobacterium</taxon>
        <taxon>Agrobacterium tumefaciens complex</taxon>
    </lineage>
</organism>
<comment type="caution">
    <text evidence="11">The sequence shown here is derived from an EMBL/GenBank/DDBJ whole genome shotgun (WGS) entry which is preliminary data.</text>
</comment>
<dbReference type="InterPro" id="IPR029062">
    <property type="entry name" value="Class_I_gatase-like"/>
</dbReference>
<evidence type="ECO:0000313" key="12">
    <source>
        <dbReference type="Proteomes" id="UP000198917"/>
    </source>
</evidence>
<dbReference type="GO" id="GO:0044210">
    <property type="term" value="P:'de novo' CTP biosynthetic process"/>
    <property type="evidence" value="ECO:0007669"/>
    <property type="project" value="UniProtKB-UniPathway"/>
</dbReference>
<dbReference type="PROSITE" id="PS51273">
    <property type="entry name" value="GATASE_TYPE_1"/>
    <property type="match status" value="1"/>
</dbReference>
<dbReference type="GO" id="GO:0003883">
    <property type="term" value="F:CTP synthase activity"/>
    <property type="evidence" value="ECO:0007669"/>
    <property type="project" value="UniProtKB-EC"/>
</dbReference>
<evidence type="ECO:0000256" key="6">
    <source>
        <dbReference type="ARBA" id="ARBA00022840"/>
    </source>
</evidence>
<evidence type="ECO:0000256" key="8">
    <source>
        <dbReference type="ARBA" id="ARBA00022975"/>
    </source>
</evidence>
<evidence type="ECO:0000256" key="5">
    <source>
        <dbReference type="ARBA" id="ARBA00022741"/>
    </source>
</evidence>
<dbReference type="UniPathway" id="UPA00159">
    <property type="reaction ID" value="UER00277"/>
</dbReference>
<keyword evidence="5" id="KW-0547">Nucleotide-binding</keyword>
<dbReference type="InterPro" id="IPR004468">
    <property type="entry name" value="CTP_synthase"/>
</dbReference>
<comment type="similarity">
    <text evidence="2">Belongs to the CTP synthase family.</text>
</comment>
<dbReference type="Pfam" id="PF00117">
    <property type="entry name" value="GATase"/>
    <property type="match status" value="1"/>
</dbReference>
<dbReference type="GO" id="GO:0005524">
    <property type="term" value="F:ATP binding"/>
    <property type="evidence" value="ECO:0007669"/>
    <property type="project" value="UniProtKB-KW"/>
</dbReference>
<proteinExistence type="inferred from homology"/>
<comment type="catalytic activity">
    <reaction evidence="9">
        <text>UTP + L-glutamine + ATP + H2O = CTP + L-glutamate + ADP + phosphate + 2 H(+)</text>
        <dbReference type="Rhea" id="RHEA:26426"/>
        <dbReference type="ChEBI" id="CHEBI:15377"/>
        <dbReference type="ChEBI" id="CHEBI:15378"/>
        <dbReference type="ChEBI" id="CHEBI:29985"/>
        <dbReference type="ChEBI" id="CHEBI:30616"/>
        <dbReference type="ChEBI" id="CHEBI:37563"/>
        <dbReference type="ChEBI" id="CHEBI:43474"/>
        <dbReference type="ChEBI" id="CHEBI:46398"/>
        <dbReference type="ChEBI" id="CHEBI:58359"/>
        <dbReference type="ChEBI" id="CHEBI:456216"/>
        <dbReference type="EC" id="6.3.4.2"/>
    </reaction>
</comment>
<dbReference type="InterPro" id="IPR017926">
    <property type="entry name" value="GATASE"/>
</dbReference>
<evidence type="ECO:0000256" key="2">
    <source>
        <dbReference type="ARBA" id="ARBA00007533"/>
    </source>
</evidence>
<sequence>MGLILVHHDTGSPALYGAAAAAVAVRRNCGFMHLASRFDTKRHADAEQHVVASGGLAASGLCWFERLSGKPIEPVAPIEAVIDAARQADIVVPIHPAFLADANAIAGLFAAAQLQAVSVETIRIADGVHQFADEATGTVITWRDQFGRITLDEPKAEPETALTIALVGARSDHVDVYPAALASLADAADSLRLPLAINFVDPVGFDEADAEQTLRPYAGILLPGGADMKNVAGQTAVAAFALENQLPIVGLCLGMQTMATAVAWRAFGRRNANLAEANPDVGIKTFLAMAGGTTADGGPLPEHRTGDQQTEPTAGTRLAGLIPHGTIVRYNHRYRLNPDLVRDMETHGLRVAARGVNGSVVDAIEVVGHPFYMGMQGHPELSSRPDAPHPLLVAFLEAALRRQSQAS</sequence>
<dbReference type="AlphaFoldDB" id="A0A7Z7BSE1"/>
<feature type="domain" description="Glutamine amidotransferase" evidence="10">
    <location>
        <begin position="207"/>
        <end position="395"/>
    </location>
</feature>
<keyword evidence="4" id="KW-0436">Ligase</keyword>
<dbReference type="EC" id="6.3.4.2" evidence="3"/>
<evidence type="ECO:0000313" key="11">
    <source>
        <dbReference type="EMBL" id="SDK44398.1"/>
    </source>
</evidence>
<name>A0A7Z7BSE1_9HYPH</name>
<reference evidence="11 12" key="1">
    <citation type="submission" date="2016-10" db="EMBL/GenBank/DDBJ databases">
        <authorList>
            <person name="Varghese N."/>
            <person name="Submissions S."/>
        </authorList>
    </citation>
    <scope>NUCLEOTIDE SEQUENCE [LARGE SCALE GENOMIC DNA]</scope>
    <source>
        <strain evidence="11 12">PDC82</strain>
    </source>
</reference>
<dbReference type="PANTHER" id="PTHR11550:SF0">
    <property type="entry name" value="CTP SYNTHASE-RELATED"/>
    <property type="match status" value="1"/>
</dbReference>
<evidence type="ECO:0000256" key="9">
    <source>
        <dbReference type="ARBA" id="ARBA00047781"/>
    </source>
</evidence>
<dbReference type="PANTHER" id="PTHR11550">
    <property type="entry name" value="CTP SYNTHASE"/>
    <property type="match status" value="1"/>
</dbReference>
<dbReference type="SUPFAM" id="SSF52317">
    <property type="entry name" value="Class I glutamine amidotransferase-like"/>
    <property type="match status" value="1"/>
</dbReference>
<accession>A0A7Z7BSE1</accession>
<evidence type="ECO:0000256" key="4">
    <source>
        <dbReference type="ARBA" id="ARBA00022598"/>
    </source>
</evidence>
<dbReference type="Proteomes" id="UP000198917">
    <property type="component" value="Unassembled WGS sequence"/>
</dbReference>
<keyword evidence="6" id="KW-0067">ATP-binding</keyword>
<dbReference type="Gene3D" id="3.40.50.880">
    <property type="match status" value="1"/>
</dbReference>
<dbReference type="GO" id="GO:0019856">
    <property type="term" value="P:pyrimidine nucleobase biosynthetic process"/>
    <property type="evidence" value="ECO:0007669"/>
    <property type="project" value="TreeGrafter"/>
</dbReference>
<dbReference type="GO" id="GO:0042802">
    <property type="term" value="F:identical protein binding"/>
    <property type="evidence" value="ECO:0007669"/>
    <property type="project" value="TreeGrafter"/>
</dbReference>
<dbReference type="RefSeq" id="WP_092735140.1">
    <property type="nucleotide sequence ID" value="NZ_CP033024.1"/>
</dbReference>
<keyword evidence="8" id="KW-0665">Pyrimidine biosynthesis</keyword>
<comment type="pathway">
    <text evidence="1">Pyrimidine metabolism; CTP biosynthesis via de novo pathway; CTP from UDP: step 2/2.</text>
</comment>
<evidence type="ECO:0000256" key="3">
    <source>
        <dbReference type="ARBA" id="ARBA00012291"/>
    </source>
</evidence>
<evidence type="ECO:0000256" key="1">
    <source>
        <dbReference type="ARBA" id="ARBA00005171"/>
    </source>
</evidence>
<dbReference type="EMBL" id="FNEW01000009">
    <property type="protein sequence ID" value="SDK44398.1"/>
    <property type="molecule type" value="Genomic_DNA"/>
</dbReference>
<evidence type="ECO:0000256" key="7">
    <source>
        <dbReference type="ARBA" id="ARBA00022962"/>
    </source>
</evidence>
<protein>
    <recommendedName>
        <fullName evidence="3">CTP synthase (glutamine hydrolyzing)</fullName>
        <ecNumber evidence="3">6.3.4.2</ecNumber>
    </recommendedName>
</protein>
<evidence type="ECO:0000259" key="10">
    <source>
        <dbReference type="Pfam" id="PF00117"/>
    </source>
</evidence>